<name>A0AA35WHA2_GEOBA</name>
<keyword evidence="4" id="KW-1185">Reference proteome</keyword>
<feature type="domain" description="DH" evidence="2">
    <location>
        <begin position="95"/>
        <end position="197"/>
    </location>
</feature>
<evidence type="ECO:0000256" key="1">
    <source>
        <dbReference type="SAM" id="MobiDB-lite"/>
    </source>
</evidence>
<gene>
    <name evidence="3" type="ORF">GBAR_LOCUS12654</name>
</gene>
<dbReference type="EMBL" id="CASHTH010001883">
    <property type="protein sequence ID" value="CAI8021323.1"/>
    <property type="molecule type" value="Genomic_DNA"/>
</dbReference>
<dbReference type="Proteomes" id="UP001174909">
    <property type="component" value="Unassembled WGS sequence"/>
</dbReference>
<dbReference type="PANTHER" id="PTHR45924:SF2">
    <property type="entry name" value="FI17866P1"/>
    <property type="match status" value="1"/>
</dbReference>
<evidence type="ECO:0000259" key="2">
    <source>
        <dbReference type="PROSITE" id="PS50010"/>
    </source>
</evidence>
<sequence length="253" mass="27988">MDIVSLFPPTRRRQKRARRHTTEVRLADLPTSEDTEKEFEQPSALHYSDAESSSLKGVASEGELKSSWDSLDAEATGIHYEGSQVEEMSLRSTSHVDHVIMEIISTEETYVQDLTDIIQGYISPLESQIGTLHIDMVDIDNIFGNVKDIKDFNMSVLNSLKECRCSSKGVGQCFLDKAEGFKSHYSVYCNNYPKAVRSRLMPGTKLPSIGRWQSKEGSAGHTHNINDRIRGAAGPTASECGSTSGGGRFRKPA</sequence>
<dbReference type="GO" id="GO:0031267">
    <property type="term" value="F:small GTPase binding"/>
    <property type="evidence" value="ECO:0007669"/>
    <property type="project" value="TreeGrafter"/>
</dbReference>
<dbReference type="SUPFAM" id="SSF48065">
    <property type="entry name" value="DBL homology domain (DH-domain)"/>
    <property type="match status" value="1"/>
</dbReference>
<dbReference type="Pfam" id="PF00621">
    <property type="entry name" value="RhoGEF"/>
    <property type="match status" value="1"/>
</dbReference>
<feature type="region of interest" description="Disordered" evidence="1">
    <location>
        <begin position="1"/>
        <end position="52"/>
    </location>
</feature>
<reference evidence="3" key="1">
    <citation type="submission" date="2023-03" db="EMBL/GenBank/DDBJ databases">
        <authorList>
            <person name="Steffen K."/>
            <person name="Cardenas P."/>
        </authorList>
    </citation>
    <scope>NUCLEOTIDE SEQUENCE</scope>
</reference>
<feature type="compositionally biased region" description="Basic residues" evidence="1">
    <location>
        <begin position="10"/>
        <end position="19"/>
    </location>
</feature>
<accession>A0AA35WHA2</accession>
<comment type="caution">
    <text evidence="3">The sequence shown here is derived from an EMBL/GenBank/DDBJ whole genome shotgun (WGS) entry which is preliminary data.</text>
</comment>
<dbReference type="AlphaFoldDB" id="A0AA35WHA2"/>
<dbReference type="SMART" id="SM00325">
    <property type="entry name" value="RhoGEF"/>
    <property type="match status" value="1"/>
</dbReference>
<dbReference type="Gene3D" id="1.20.900.10">
    <property type="entry name" value="Dbl homology (DH) domain"/>
    <property type="match status" value="1"/>
</dbReference>
<dbReference type="InterPro" id="IPR000219">
    <property type="entry name" value="DH_dom"/>
</dbReference>
<dbReference type="GO" id="GO:0005085">
    <property type="term" value="F:guanyl-nucleotide exchange factor activity"/>
    <property type="evidence" value="ECO:0007669"/>
    <property type="project" value="InterPro"/>
</dbReference>
<protein>
    <submittedName>
        <fullName evidence="3">Pleckstrin homology domain-containing family G member 1</fullName>
    </submittedName>
</protein>
<feature type="region of interest" description="Disordered" evidence="1">
    <location>
        <begin position="212"/>
        <end position="253"/>
    </location>
</feature>
<dbReference type="PANTHER" id="PTHR45924">
    <property type="entry name" value="FI17866P1"/>
    <property type="match status" value="1"/>
</dbReference>
<evidence type="ECO:0000313" key="3">
    <source>
        <dbReference type="EMBL" id="CAI8021323.1"/>
    </source>
</evidence>
<dbReference type="InterPro" id="IPR035899">
    <property type="entry name" value="DBL_dom_sf"/>
</dbReference>
<dbReference type="PROSITE" id="PS50010">
    <property type="entry name" value="DH_2"/>
    <property type="match status" value="1"/>
</dbReference>
<organism evidence="3 4">
    <name type="scientific">Geodia barretti</name>
    <name type="common">Barrett's horny sponge</name>
    <dbReference type="NCBI Taxonomy" id="519541"/>
    <lineage>
        <taxon>Eukaryota</taxon>
        <taxon>Metazoa</taxon>
        <taxon>Porifera</taxon>
        <taxon>Demospongiae</taxon>
        <taxon>Heteroscleromorpha</taxon>
        <taxon>Tetractinellida</taxon>
        <taxon>Astrophorina</taxon>
        <taxon>Geodiidae</taxon>
        <taxon>Geodia</taxon>
    </lineage>
</organism>
<evidence type="ECO:0000313" key="4">
    <source>
        <dbReference type="Proteomes" id="UP001174909"/>
    </source>
</evidence>
<proteinExistence type="predicted"/>